<feature type="domain" description="Mga helix-turn-helix" evidence="1">
    <location>
        <begin position="99"/>
        <end position="179"/>
    </location>
</feature>
<sequence length="524" mass="59210">MSKTWGDLFLAPRDQDKLRLYQQIQAQAQETMTVAEWIRWQRLQKCPDFEINLRQLALLSKQSYGAVYYTYKQLRLLLRQLAPDVVDKDERLFCLSAGQVRLALVKAGVPFNFIQHLLAEDLAEFEGFLTASNVSRSTALRQLRPLRDLAKQLGVSIVYEKMQISGPELNIRLFLYMAYWRATNGAGWPFANWTKAQAKQFGQQVNRAFAVQSANPVIGEMQLYFVAVGHLRRMHHHFETKPVAVMTQLTPNVLQSFSDLSDAQQVAESQLLYLIHFLVPAYSAPDDPLLANVLGNLQYFDPRLHAFVVQLIAQLPDDIILQDAQSHPVDALLEASIFATVISVLTVGVDFEAVNAYAFNRHMHTTPVDPALKQLVQHVVLQALAKQPSPELQQHAAAIAHAVYLHLLQLRRYTQPVARVKVAMLLEPVTLDFYNLLTFINRQPTVKLWHGDYQAADLVIVDSALPLQLTGAKRPIVFKWDMNAGSEQIGQLYSVILDIQQQKVHQAGGGRYDSGELPAADPYR</sequence>
<dbReference type="Pfam" id="PF05043">
    <property type="entry name" value="Mga"/>
    <property type="match status" value="1"/>
</dbReference>
<evidence type="ECO:0000259" key="1">
    <source>
        <dbReference type="Pfam" id="PF05043"/>
    </source>
</evidence>
<dbReference type="EMBL" id="JBHTON010000003">
    <property type="protein sequence ID" value="MFD1483940.1"/>
    <property type="molecule type" value="Genomic_DNA"/>
</dbReference>
<proteinExistence type="predicted"/>
<dbReference type="RefSeq" id="WP_125749065.1">
    <property type="nucleotide sequence ID" value="NZ_JBHTON010000003.1"/>
</dbReference>
<evidence type="ECO:0000313" key="3">
    <source>
        <dbReference type="Proteomes" id="UP001597252"/>
    </source>
</evidence>
<evidence type="ECO:0000313" key="2">
    <source>
        <dbReference type="EMBL" id="MFD1483940.1"/>
    </source>
</evidence>
<name>A0ABW4E5Z0_9LACO</name>
<dbReference type="InterPro" id="IPR007737">
    <property type="entry name" value="Mga_HTH"/>
</dbReference>
<protein>
    <submittedName>
        <fullName evidence="2">Helix-turn-helix domain-containing protein</fullName>
    </submittedName>
</protein>
<organism evidence="2 3">
    <name type="scientific">Lacticaseibacillus baoqingensis</name>
    <dbReference type="NCBI Taxonomy" id="2486013"/>
    <lineage>
        <taxon>Bacteria</taxon>
        <taxon>Bacillati</taxon>
        <taxon>Bacillota</taxon>
        <taxon>Bacilli</taxon>
        <taxon>Lactobacillales</taxon>
        <taxon>Lactobacillaceae</taxon>
        <taxon>Lacticaseibacillus</taxon>
    </lineage>
</organism>
<dbReference type="Proteomes" id="UP001597252">
    <property type="component" value="Unassembled WGS sequence"/>
</dbReference>
<accession>A0ABW4E5Z0</accession>
<comment type="caution">
    <text evidence="2">The sequence shown here is derived from an EMBL/GenBank/DDBJ whole genome shotgun (WGS) entry which is preliminary data.</text>
</comment>
<gene>
    <name evidence="2" type="ORF">ACFQ5J_01580</name>
</gene>
<keyword evidence="3" id="KW-1185">Reference proteome</keyword>
<reference evidence="3" key="1">
    <citation type="journal article" date="2019" name="Int. J. Syst. Evol. Microbiol.">
        <title>The Global Catalogue of Microorganisms (GCM) 10K type strain sequencing project: providing services to taxonomists for standard genome sequencing and annotation.</title>
        <authorList>
            <consortium name="The Broad Institute Genomics Platform"/>
            <consortium name="The Broad Institute Genome Sequencing Center for Infectious Disease"/>
            <person name="Wu L."/>
            <person name="Ma J."/>
        </authorList>
    </citation>
    <scope>NUCLEOTIDE SEQUENCE [LARGE SCALE GENOMIC DNA]</scope>
    <source>
        <strain evidence="3">CCM 8903</strain>
    </source>
</reference>